<evidence type="ECO:0000313" key="16">
    <source>
        <dbReference type="Proteomes" id="UP000021369"/>
    </source>
</evidence>
<comment type="catalytic activity">
    <reaction evidence="10 12">
        <text>5-[(5-phospho-1-deoxy-D-ribulos-1-ylimino)methylamino]-1-(5-phospho-beta-D-ribosyl)imidazole-4-carboxamide + L-glutamine = D-erythro-1-(imidazol-4-yl)glycerol 3-phosphate + 5-amino-1-(5-phospho-beta-D-ribosyl)imidazole-4-carboxamide + L-glutamate + H(+)</text>
        <dbReference type="Rhea" id="RHEA:24793"/>
        <dbReference type="ChEBI" id="CHEBI:15378"/>
        <dbReference type="ChEBI" id="CHEBI:29985"/>
        <dbReference type="ChEBI" id="CHEBI:58278"/>
        <dbReference type="ChEBI" id="CHEBI:58359"/>
        <dbReference type="ChEBI" id="CHEBI:58475"/>
        <dbReference type="ChEBI" id="CHEBI:58525"/>
        <dbReference type="EC" id="4.3.2.10"/>
    </reaction>
</comment>
<proteinExistence type="inferred from homology"/>
<comment type="catalytic activity">
    <reaction evidence="11 12">
        <text>L-glutamine + H2O = L-glutamate + NH4(+)</text>
        <dbReference type="Rhea" id="RHEA:15889"/>
        <dbReference type="ChEBI" id="CHEBI:15377"/>
        <dbReference type="ChEBI" id="CHEBI:28938"/>
        <dbReference type="ChEBI" id="CHEBI:29985"/>
        <dbReference type="ChEBI" id="CHEBI:58359"/>
        <dbReference type="EC" id="3.5.1.2"/>
    </reaction>
</comment>
<dbReference type="GO" id="GO:0005737">
    <property type="term" value="C:cytoplasm"/>
    <property type="evidence" value="ECO:0007669"/>
    <property type="project" value="UniProtKB-SubCell"/>
</dbReference>
<gene>
    <name evidence="12 15" type="primary">hisH</name>
    <name evidence="15" type="ORF">RASY3_17440</name>
</gene>
<dbReference type="GO" id="GO:0000105">
    <property type="term" value="P:L-histidine biosynthetic process"/>
    <property type="evidence" value="ECO:0007669"/>
    <property type="project" value="UniProtKB-UniRule"/>
</dbReference>
<dbReference type="Proteomes" id="UP000021369">
    <property type="component" value="Unassembled WGS sequence"/>
</dbReference>
<dbReference type="InterPro" id="IPR010139">
    <property type="entry name" value="Imidazole-glycPsynth_HisH"/>
</dbReference>
<dbReference type="PANTHER" id="PTHR42701">
    <property type="entry name" value="IMIDAZOLE GLYCEROL PHOSPHATE SYNTHASE SUBUNIT HISH"/>
    <property type="match status" value="1"/>
</dbReference>
<dbReference type="EC" id="4.3.2.10" evidence="12"/>
<dbReference type="FunFam" id="3.40.50.880:FF:000009">
    <property type="entry name" value="Imidazole glycerol phosphate synthase subunit HisH"/>
    <property type="match status" value="1"/>
</dbReference>
<feature type="active site" evidence="12 13">
    <location>
        <position position="182"/>
    </location>
</feature>
<dbReference type="PANTHER" id="PTHR42701:SF1">
    <property type="entry name" value="IMIDAZOLE GLYCEROL PHOSPHATE SYNTHASE SUBUNIT HISH"/>
    <property type="match status" value="1"/>
</dbReference>
<dbReference type="EC" id="3.5.1.2" evidence="12"/>
<dbReference type="Pfam" id="PF00117">
    <property type="entry name" value="GATase"/>
    <property type="match status" value="1"/>
</dbReference>
<evidence type="ECO:0000256" key="13">
    <source>
        <dbReference type="PIRSR" id="PIRSR000495-1"/>
    </source>
</evidence>
<accession>A0A011UXY4</accession>
<organism evidence="15 16">
    <name type="scientific">Ruminococcus albus SY3</name>
    <dbReference type="NCBI Taxonomy" id="1341156"/>
    <lineage>
        <taxon>Bacteria</taxon>
        <taxon>Bacillati</taxon>
        <taxon>Bacillota</taxon>
        <taxon>Clostridia</taxon>
        <taxon>Eubacteriales</taxon>
        <taxon>Oscillospiraceae</taxon>
        <taxon>Ruminococcus</taxon>
    </lineage>
</organism>
<keyword evidence="7 12" id="KW-0315">Glutamine amidotransferase</keyword>
<name>A0A011UXY4_RUMAL</name>
<evidence type="ECO:0000256" key="7">
    <source>
        <dbReference type="ARBA" id="ARBA00022962"/>
    </source>
</evidence>
<dbReference type="RefSeq" id="WP_037290243.1">
    <property type="nucleotide sequence ID" value="NZ_JEOB01000004.1"/>
</dbReference>
<dbReference type="GO" id="GO:0016829">
    <property type="term" value="F:lyase activity"/>
    <property type="evidence" value="ECO:0007669"/>
    <property type="project" value="UniProtKB-KW"/>
</dbReference>
<dbReference type="HAMAP" id="MF_00278">
    <property type="entry name" value="HisH"/>
    <property type="match status" value="1"/>
</dbReference>
<dbReference type="PIRSF" id="PIRSF000495">
    <property type="entry name" value="Amidotransf_hisH"/>
    <property type="match status" value="1"/>
</dbReference>
<keyword evidence="6 12" id="KW-0378">Hydrolase</keyword>
<dbReference type="PATRIC" id="fig|1341156.4.peg.3089"/>
<keyword evidence="5 12" id="KW-0028">Amino-acid biosynthesis</keyword>
<evidence type="ECO:0000256" key="8">
    <source>
        <dbReference type="ARBA" id="ARBA00023102"/>
    </source>
</evidence>
<feature type="active site" evidence="12 13">
    <location>
        <position position="184"/>
    </location>
</feature>
<feature type="domain" description="Glutamine amidotransferase" evidence="14">
    <location>
        <begin position="4"/>
        <end position="197"/>
    </location>
</feature>
<sequence>MIAIIDYGAGNIFSVKNALDHLGVESKLTDKKEDLIAADEIILPGVGAFPWAMNMLKNSGLVDTIKEQAKVKPFLGICLGMQLLFDKSYEFEECDGLGLIKGHVDLMTDPGLVIPHMGWNKLEYNKQVPIFKGLGSDEYVYFVHSYKAFCENEDNLYAYSEYGSKVPAVVGDNGFVYGCQFHPEKSGETGLKILKNFAELV</sequence>
<dbReference type="NCBIfam" id="TIGR01855">
    <property type="entry name" value="IMP_synth_hisH"/>
    <property type="match status" value="1"/>
</dbReference>
<evidence type="ECO:0000259" key="14">
    <source>
        <dbReference type="Pfam" id="PF00117"/>
    </source>
</evidence>
<dbReference type="CDD" id="cd01748">
    <property type="entry name" value="GATase1_IGP_Synthase"/>
    <property type="match status" value="1"/>
</dbReference>
<comment type="caution">
    <text evidence="15">The sequence shown here is derived from an EMBL/GenBank/DDBJ whole genome shotgun (WGS) entry which is preliminary data.</text>
</comment>
<dbReference type="UniPathway" id="UPA00031">
    <property type="reaction ID" value="UER00010"/>
</dbReference>
<protein>
    <recommendedName>
        <fullName evidence="12">Imidazole glycerol phosphate synthase subunit HisH</fullName>
        <ecNumber evidence="12">4.3.2.10</ecNumber>
    </recommendedName>
    <alternativeName>
        <fullName evidence="12">IGP synthase glutaminase subunit</fullName>
        <ecNumber evidence="12">3.5.1.2</ecNumber>
    </alternativeName>
    <alternativeName>
        <fullName evidence="12">IGP synthase subunit HisH</fullName>
    </alternativeName>
    <alternativeName>
        <fullName evidence="12">ImGP synthase subunit HisH</fullName>
        <shortName evidence="12">IGPS subunit HisH</shortName>
    </alternativeName>
</protein>
<dbReference type="Gene3D" id="3.40.50.880">
    <property type="match status" value="1"/>
</dbReference>
<evidence type="ECO:0000256" key="10">
    <source>
        <dbReference type="ARBA" id="ARBA00047838"/>
    </source>
</evidence>
<dbReference type="EMBL" id="JEOB01000004">
    <property type="protein sequence ID" value="EXM38077.1"/>
    <property type="molecule type" value="Genomic_DNA"/>
</dbReference>
<dbReference type="OrthoDB" id="9807137at2"/>
<reference evidence="15 16" key="1">
    <citation type="submission" date="2013-06" db="EMBL/GenBank/DDBJ databases">
        <title>Rumen cellulosomics: divergent fiber-degrading strategies revealed by comparative genome-wide analysis of six Ruminococcal strains.</title>
        <authorList>
            <person name="Dassa B."/>
            <person name="Borovok I."/>
            <person name="Lamed R."/>
            <person name="Flint H."/>
            <person name="Yeoman C.J."/>
            <person name="White B."/>
            <person name="Bayer E.A."/>
        </authorList>
    </citation>
    <scope>NUCLEOTIDE SEQUENCE [LARGE SCALE GENOMIC DNA]</scope>
    <source>
        <strain evidence="15 16">SY3</strain>
    </source>
</reference>
<evidence type="ECO:0000256" key="11">
    <source>
        <dbReference type="ARBA" id="ARBA00049534"/>
    </source>
</evidence>
<dbReference type="PROSITE" id="PS51273">
    <property type="entry name" value="GATASE_TYPE_1"/>
    <property type="match status" value="1"/>
</dbReference>
<evidence type="ECO:0000256" key="12">
    <source>
        <dbReference type="HAMAP-Rule" id="MF_00278"/>
    </source>
</evidence>
<evidence type="ECO:0000256" key="9">
    <source>
        <dbReference type="ARBA" id="ARBA00023239"/>
    </source>
</evidence>
<evidence type="ECO:0000256" key="3">
    <source>
        <dbReference type="ARBA" id="ARBA00011152"/>
    </source>
</evidence>
<keyword evidence="15" id="KW-0328">Glycosyltransferase</keyword>
<evidence type="ECO:0000256" key="1">
    <source>
        <dbReference type="ARBA" id="ARBA00004496"/>
    </source>
</evidence>
<dbReference type="GO" id="GO:0004359">
    <property type="term" value="F:glutaminase activity"/>
    <property type="evidence" value="ECO:0007669"/>
    <property type="project" value="UniProtKB-EC"/>
</dbReference>
<dbReference type="InterPro" id="IPR017926">
    <property type="entry name" value="GATASE"/>
</dbReference>
<keyword evidence="9 12" id="KW-0456">Lyase</keyword>
<comment type="pathway">
    <text evidence="2 12">Amino-acid biosynthesis; L-histidine biosynthesis; L-histidine from 5-phospho-alpha-D-ribose 1-diphosphate: step 5/9.</text>
</comment>
<dbReference type="InterPro" id="IPR029062">
    <property type="entry name" value="Class_I_gatase-like"/>
</dbReference>
<dbReference type="SUPFAM" id="SSF52317">
    <property type="entry name" value="Class I glutamine amidotransferase-like"/>
    <property type="match status" value="1"/>
</dbReference>
<comment type="function">
    <text evidence="12">IGPS catalyzes the conversion of PRFAR and glutamine to IGP, AICAR and glutamate. The HisH subunit catalyzes the hydrolysis of glutamine to glutamate and ammonia as part of the synthesis of IGP and AICAR. The resulting ammonia molecule is channeled to the active site of HisF.</text>
</comment>
<feature type="active site" description="Nucleophile" evidence="12 13">
    <location>
        <position position="78"/>
    </location>
</feature>
<evidence type="ECO:0000256" key="2">
    <source>
        <dbReference type="ARBA" id="ARBA00005091"/>
    </source>
</evidence>
<keyword evidence="4 12" id="KW-0963">Cytoplasm</keyword>
<comment type="subcellular location">
    <subcellularLocation>
        <location evidence="1 12">Cytoplasm</location>
    </subcellularLocation>
</comment>
<evidence type="ECO:0000256" key="4">
    <source>
        <dbReference type="ARBA" id="ARBA00022490"/>
    </source>
</evidence>
<dbReference type="GO" id="GO:0000107">
    <property type="term" value="F:imidazoleglycerol-phosphate synthase activity"/>
    <property type="evidence" value="ECO:0007669"/>
    <property type="project" value="UniProtKB-UniRule"/>
</dbReference>
<evidence type="ECO:0000313" key="15">
    <source>
        <dbReference type="EMBL" id="EXM38077.1"/>
    </source>
</evidence>
<keyword evidence="8 12" id="KW-0368">Histidine biosynthesis</keyword>
<keyword evidence="15" id="KW-0808">Transferase</keyword>
<dbReference type="AlphaFoldDB" id="A0A011UXY4"/>
<keyword evidence="16" id="KW-1185">Reference proteome</keyword>
<comment type="subunit">
    <text evidence="3 12">Heterodimer of HisH and HisF.</text>
</comment>
<evidence type="ECO:0000256" key="5">
    <source>
        <dbReference type="ARBA" id="ARBA00022605"/>
    </source>
</evidence>
<evidence type="ECO:0000256" key="6">
    <source>
        <dbReference type="ARBA" id="ARBA00022801"/>
    </source>
</evidence>